<name>A0ABU0D3B4_9BACI</name>
<evidence type="ECO:0000313" key="1">
    <source>
        <dbReference type="EMBL" id="MDQ0342870.1"/>
    </source>
</evidence>
<reference evidence="1 2" key="1">
    <citation type="submission" date="2023-07" db="EMBL/GenBank/DDBJ databases">
        <title>Genomic Encyclopedia of Type Strains, Phase IV (KMG-IV): sequencing the most valuable type-strain genomes for metagenomic binning, comparative biology and taxonomic classification.</title>
        <authorList>
            <person name="Goeker M."/>
        </authorList>
    </citation>
    <scope>NUCLEOTIDE SEQUENCE [LARGE SCALE GENOMIC DNA]</scope>
    <source>
        <strain evidence="1 2">DSM 27848</strain>
    </source>
</reference>
<organism evidence="1 2">
    <name type="scientific">Lederbergia wuyishanensis</name>
    <dbReference type="NCBI Taxonomy" id="1347903"/>
    <lineage>
        <taxon>Bacteria</taxon>
        <taxon>Bacillati</taxon>
        <taxon>Bacillota</taxon>
        <taxon>Bacilli</taxon>
        <taxon>Bacillales</taxon>
        <taxon>Bacillaceae</taxon>
        <taxon>Lederbergia</taxon>
    </lineage>
</organism>
<proteinExistence type="predicted"/>
<sequence>MRYLIELERIMSVGERVVNQYELVFKGELTDKNNSTYPIFRGLKPLERTPIRKRATRRSKASNIIISFPLSAKTYIKMNVYSDFRTWQISVLVDLNNWKFTIEPFYNNSIPLTYEVSTLILSSIGIQKGKKILSLNALSNVK</sequence>
<dbReference type="RefSeq" id="WP_244681561.1">
    <property type="nucleotide sequence ID" value="NZ_JALIRM010000006.1"/>
</dbReference>
<dbReference type="EMBL" id="JAUSUO010000003">
    <property type="protein sequence ID" value="MDQ0342870.1"/>
    <property type="molecule type" value="Genomic_DNA"/>
</dbReference>
<keyword evidence="2" id="KW-1185">Reference proteome</keyword>
<accession>A0ABU0D3B4</accession>
<dbReference type="Proteomes" id="UP001232343">
    <property type="component" value="Unassembled WGS sequence"/>
</dbReference>
<comment type="caution">
    <text evidence="1">The sequence shown here is derived from an EMBL/GenBank/DDBJ whole genome shotgun (WGS) entry which is preliminary data.</text>
</comment>
<evidence type="ECO:0000313" key="2">
    <source>
        <dbReference type="Proteomes" id="UP001232343"/>
    </source>
</evidence>
<protein>
    <submittedName>
        <fullName evidence="1">Uncharacterized protein</fullName>
    </submittedName>
</protein>
<gene>
    <name evidence="1" type="ORF">J2S14_001684</name>
</gene>